<dbReference type="Pfam" id="PF21697">
    <property type="entry name" value="Ppx_C"/>
    <property type="match status" value="1"/>
</dbReference>
<dbReference type="Proteomes" id="UP000324252">
    <property type="component" value="Unassembled WGS sequence"/>
</dbReference>
<evidence type="ECO:0000313" key="3">
    <source>
        <dbReference type="EMBL" id="SHJ55088.1"/>
    </source>
</evidence>
<keyword evidence="4" id="KW-1185">Reference proteome</keyword>
<evidence type="ECO:0000259" key="1">
    <source>
        <dbReference type="Pfam" id="PF02541"/>
    </source>
</evidence>
<dbReference type="InterPro" id="IPR003695">
    <property type="entry name" value="Ppx_GppA_N"/>
</dbReference>
<proteinExistence type="predicted"/>
<feature type="domain" description="Ppx/GppA phosphatase N-terminal" evidence="1">
    <location>
        <begin position="46"/>
        <end position="322"/>
    </location>
</feature>
<protein>
    <submittedName>
        <fullName evidence="3">Exopolyphosphatase / guanosine-5'-triphosphate,3'-diphosphate pyrophosphatase</fullName>
    </submittedName>
</protein>
<evidence type="ECO:0000259" key="2">
    <source>
        <dbReference type="Pfam" id="PF21697"/>
    </source>
</evidence>
<feature type="domain" description="Exopolyphosphatase C-terminal" evidence="2">
    <location>
        <begin position="363"/>
        <end position="502"/>
    </location>
</feature>
<dbReference type="RefSeq" id="WP_149786509.1">
    <property type="nucleotide sequence ID" value="NZ_FNIO01000001.1"/>
</dbReference>
<dbReference type="Gene3D" id="3.30.420.40">
    <property type="match status" value="1"/>
</dbReference>
<dbReference type="AlphaFoldDB" id="A0A1H0BKP8"/>
<sequence>MTDMTGTGPQDWGPFGRPLFNDPKARALARVGVVDVGSNSVRLVVFDGAARSPAYFYNEKIMCALGEGLGKTGRLSPAGRVRALSALRRFQHLAEGMGIAPLTAVATAAVRDAEDGPEFCDEVLRETGLKIHVIDGREEARLSAQGVLLGWPGSYGLVCDIGGSSMELAEIDGGRVGRRETSALGPLKLATLKGGRKARRDYIRATLTGLARQLGPQENRLFLVGGSWRAIARIDMERRGYPLHVLHEYRMSRRSVQETVKYIETQDAEDLRNRADVSASRMGLVPLAAEVLKEVVKTFKPHDIAISSYGIREGMLYEQMPQELRDRDPLIEACRFAEAKDARLPGFGRQLYHFVLPLFSGASDERKRLIRAACLLHDVSWRAHPDYRAEVCFDNATRANLGGLKHAERVFVGLALMHRYTNKRDGTRFEEMYELIPEKEVHQAEVLGKAMRFGAMLWLQGAPMGEMRWFPKKKELELWLSHEAEPLFGEVAEARFLSLAGTLGAESRVKLRRPATARQAAPDKG</sequence>
<dbReference type="GO" id="GO:0016462">
    <property type="term" value="F:pyrophosphatase activity"/>
    <property type="evidence" value="ECO:0007669"/>
    <property type="project" value="TreeGrafter"/>
</dbReference>
<dbReference type="SUPFAM" id="SSF53067">
    <property type="entry name" value="Actin-like ATPase domain"/>
    <property type="match status" value="2"/>
</dbReference>
<dbReference type="Gene3D" id="1.10.3210.10">
    <property type="entry name" value="Hypothetical protein af1432"/>
    <property type="match status" value="1"/>
</dbReference>
<dbReference type="InterPro" id="IPR048951">
    <property type="entry name" value="Ppx_C"/>
</dbReference>
<dbReference type="PANTHER" id="PTHR30005:SF0">
    <property type="entry name" value="RETROGRADE REGULATION PROTEIN 2"/>
    <property type="match status" value="1"/>
</dbReference>
<dbReference type="EMBL" id="FQZZ01000001">
    <property type="protein sequence ID" value="SHJ55088.1"/>
    <property type="molecule type" value="Genomic_DNA"/>
</dbReference>
<reference evidence="3 4" key="1">
    <citation type="submission" date="2016-11" db="EMBL/GenBank/DDBJ databases">
        <authorList>
            <person name="Varghese N."/>
            <person name="Submissions S."/>
        </authorList>
    </citation>
    <scope>NUCLEOTIDE SEQUENCE [LARGE SCALE GENOMIC DNA]</scope>
    <source>
        <strain evidence="3 4">DSM 29620</strain>
    </source>
</reference>
<dbReference type="PANTHER" id="PTHR30005">
    <property type="entry name" value="EXOPOLYPHOSPHATASE"/>
    <property type="match status" value="1"/>
</dbReference>
<dbReference type="SUPFAM" id="SSF109604">
    <property type="entry name" value="HD-domain/PDEase-like"/>
    <property type="match status" value="1"/>
</dbReference>
<dbReference type="InterPro" id="IPR050273">
    <property type="entry name" value="GppA/Ppx_hydrolase"/>
</dbReference>
<accession>A0A1H0BKP8</accession>
<dbReference type="Gene3D" id="3.30.420.150">
    <property type="entry name" value="Exopolyphosphatase. Domain 2"/>
    <property type="match status" value="1"/>
</dbReference>
<organism evidence="3 4">
    <name type="scientific">Lutimaribacter pacificus</name>
    <dbReference type="NCBI Taxonomy" id="391948"/>
    <lineage>
        <taxon>Bacteria</taxon>
        <taxon>Pseudomonadati</taxon>
        <taxon>Pseudomonadota</taxon>
        <taxon>Alphaproteobacteria</taxon>
        <taxon>Rhodobacterales</taxon>
        <taxon>Roseobacteraceae</taxon>
        <taxon>Lutimaribacter</taxon>
    </lineage>
</organism>
<dbReference type="CDD" id="cd24052">
    <property type="entry name" value="ASKHA_NBD_HpPPX-GppA-like"/>
    <property type="match status" value="1"/>
</dbReference>
<gene>
    <name evidence="3" type="ORF">SAMN05444142_101610</name>
</gene>
<dbReference type="OrthoDB" id="3698573at2"/>
<dbReference type="Pfam" id="PF02541">
    <property type="entry name" value="Ppx-GppA"/>
    <property type="match status" value="1"/>
</dbReference>
<name>A0A1H0BKP8_9RHOB</name>
<dbReference type="InterPro" id="IPR043129">
    <property type="entry name" value="ATPase_NBD"/>
</dbReference>
<evidence type="ECO:0000313" key="4">
    <source>
        <dbReference type="Proteomes" id="UP000324252"/>
    </source>
</evidence>